<feature type="non-terminal residue" evidence="1">
    <location>
        <position position="143"/>
    </location>
</feature>
<comment type="caution">
    <text evidence="1">The sequence shown here is derived from an EMBL/GenBank/DDBJ whole genome shotgun (WGS) entry which is preliminary data.</text>
</comment>
<proteinExistence type="predicted"/>
<organism evidence="1 2">
    <name type="scientific">Stylosanthes scabra</name>
    <dbReference type="NCBI Taxonomy" id="79078"/>
    <lineage>
        <taxon>Eukaryota</taxon>
        <taxon>Viridiplantae</taxon>
        <taxon>Streptophyta</taxon>
        <taxon>Embryophyta</taxon>
        <taxon>Tracheophyta</taxon>
        <taxon>Spermatophyta</taxon>
        <taxon>Magnoliopsida</taxon>
        <taxon>eudicotyledons</taxon>
        <taxon>Gunneridae</taxon>
        <taxon>Pentapetalae</taxon>
        <taxon>rosids</taxon>
        <taxon>fabids</taxon>
        <taxon>Fabales</taxon>
        <taxon>Fabaceae</taxon>
        <taxon>Papilionoideae</taxon>
        <taxon>50 kb inversion clade</taxon>
        <taxon>dalbergioids sensu lato</taxon>
        <taxon>Dalbergieae</taxon>
        <taxon>Pterocarpus clade</taxon>
        <taxon>Stylosanthes</taxon>
    </lineage>
</organism>
<name>A0ABU6QD37_9FABA</name>
<evidence type="ECO:0000313" key="2">
    <source>
        <dbReference type="Proteomes" id="UP001341840"/>
    </source>
</evidence>
<accession>A0ABU6QD37</accession>
<protein>
    <submittedName>
        <fullName evidence="1">Uncharacterized protein</fullName>
    </submittedName>
</protein>
<dbReference type="EMBL" id="JASCZI010000185">
    <property type="protein sequence ID" value="MED6109832.1"/>
    <property type="molecule type" value="Genomic_DNA"/>
</dbReference>
<reference evidence="1 2" key="1">
    <citation type="journal article" date="2023" name="Plants (Basel)">
        <title>Bridging the Gap: Combining Genomics and Transcriptomics Approaches to Understand Stylosanthes scabra, an Orphan Legume from the Brazilian Caatinga.</title>
        <authorList>
            <person name="Ferreira-Neto J.R.C."/>
            <person name="da Silva M.D."/>
            <person name="Binneck E."/>
            <person name="de Melo N.F."/>
            <person name="da Silva R.H."/>
            <person name="de Melo A.L.T.M."/>
            <person name="Pandolfi V."/>
            <person name="Bustamante F.O."/>
            <person name="Brasileiro-Vidal A.C."/>
            <person name="Benko-Iseppon A.M."/>
        </authorList>
    </citation>
    <scope>NUCLEOTIDE SEQUENCE [LARGE SCALE GENOMIC DNA]</scope>
    <source>
        <tissue evidence="1">Leaves</tissue>
    </source>
</reference>
<gene>
    <name evidence="1" type="ORF">PIB30_037140</name>
</gene>
<dbReference type="Proteomes" id="UP001341840">
    <property type="component" value="Unassembled WGS sequence"/>
</dbReference>
<sequence length="143" mass="16683">MVKKQKWTKRHKGDERLVIGYSLRAPIDARFAATRSSRHPLRIHHTCNGWELEWRIEHENGDWLCLNARWRDRGSRVYIELGIQGSKSTPSSKSHELPRIESSRLVHEPICFYPDFKFNVQNALRVDSSSSKSILISSNMILK</sequence>
<evidence type="ECO:0000313" key="1">
    <source>
        <dbReference type="EMBL" id="MED6109832.1"/>
    </source>
</evidence>
<keyword evidence="2" id="KW-1185">Reference proteome</keyword>